<organism evidence="1 2">
    <name type="scientific">Candidatus Uhrbacteria bacterium CG10_big_fil_rev_8_21_14_0_10_50_16</name>
    <dbReference type="NCBI Taxonomy" id="1975039"/>
    <lineage>
        <taxon>Bacteria</taxon>
        <taxon>Candidatus Uhriibacteriota</taxon>
    </lineage>
</organism>
<proteinExistence type="predicted"/>
<evidence type="ECO:0000313" key="1">
    <source>
        <dbReference type="EMBL" id="PIR48064.1"/>
    </source>
</evidence>
<reference evidence="1 2" key="1">
    <citation type="submission" date="2017-09" db="EMBL/GenBank/DDBJ databases">
        <title>Depth-based differentiation of microbial function through sediment-hosted aquifers and enrichment of novel symbionts in the deep terrestrial subsurface.</title>
        <authorList>
            <person name="Probst A.J."/>
            <person name="Ladd B."/>
            <person name="Jarett J.K."/>
            <person name="Geller-Mcgrath D.E."/>
            <person name="Sieber C.M."/>
            <person name="Emerson J.B."/>
            <person name="Anantharaman K."/>
            <person name="Thomas B.C."/>
            <person name="Malmstrom R."/>
            <person name="Stieglmeier M."/>
            <person name="Klingl A."/>
            <person name="Woyke T."/>
            <person name="Ryan C.M."/>
            <person name="Banfield J.F."/>
        </authorList>
    </citation>
    <scope>NUCLEOTIDE SEQUENCE [LARGE SCALE GENOMIC DNA]</scope>
    <source>
        <strain evidence="1">CG10_big_fil_rev_8_21_14_0_10_50_16</strain>
    </source>
</reference>
<comment type="caution">
    <text evidence="1">The sequence shown here is derived from an EMBL/GenBank/DDBJ whole genome shotgun (WGS) entry which is preliminary data.</text>
</comment>
<gene>
    <name evidence="1" type="ORF">COV06_01550</name>
</gene>
<accession>A0A2H0RQ07</accession>
<evidence type="ECO:0000313" key="2">
    <source>
        <dbReference type="Proteomes" id="UP000230084"/>
    </source>
</evidence>
<name>A0A2H0RQ07_9BACT</name>
<dbReference type="AlphaFoldDB" id="A0A2H0RQ07"/>
<dbReference type="Proteomes" id="UP000230084">
    <property type="component" value="Unassembled WGS sequence"/>
</dbReference>
<sequence length="122" mass="13468">MVLITRLVKAGIQVGVTENVASFDVLSATAQMIPSEHYLREIELEVQKSGGWEKITVWFVSAHVESYTSVRGLITLVNALAPLHSKEVQLFEDNLSKATLAIIPLEPDYFSEPNISLAKKVS</sequence>
<dbReference type="EMBL" id="PCYM01000001">
    <property type="protein sequence ID" value="PIR48064.1"/>
    <property type="molecule type" value="Genomic_DNA"/>
</dbReference>
<protein>
    <submittedName>
        <fullName evidence="1">Uncharacterized protein</fullName>
    </submittedName>
</protein>